<dbReference type="GO" id="GO:0060237">
    <property type="term" value="P:regulation of fungal-type cell wall organization"/>
    <property type="evidence" value="ECO:0007669"/>
    <property type="project" value="EnsemblFungi"/>
</dbReference>
<dbReference type="KEGG" id="kng:KNAG_0E02960"/>
<dbReference type="SMART" id="SM00132">
    <property type="entry name" value="LIM"/>
    <property type="match status" value="3"/>
</dbReference>
<dbReference type="Proteomes" id="UP000006310">
    <property type="component" value="Chromosome 5"/>
</dbReference>
<reference evidence="7 8" key="1">
    <citation type="journal article" date="2011" name="Proc. Natl. Acad. Sci. U.S.A.">
        <title>Evolutionary erosion of yeast sex chromosomes by mating-type switching accidents.</title>
        <authorList>
            <person name="Gordon J.L."/>
            <person name="Armisen D."/>
            <person name="Proux-Wera E."/>
            <person name="Oheigeartaigh S.S."/>
            <person name="Byrne K.P."/>
            <person name="Wolfe K.H."/>
        </authorList>
    </citation>
    <scope>NUCLEOTIDE SEQUENCE [LARGE SCALE GENOMIC DNA]</scope>
    <source>
        <strain evidence="8">ATCC MYA-139 / BCRC 22969 / CBS 8797 / CCRC 22969 / KCTC 17520 / NBRC 10181 / NCYC 3082</strain>
    </source>
</reference>
<dbReference type="GO" id="GO:0000755">
    <property type="term" value="P:cytogamy"/>
    <property type="evidence" value="ECO:0007669"/>
    <property type="project" value="EnsemblFungi"/>
</dbReference>
<feature type="domain" description="Rho-GAP" evidence="6">
    <location>
        <begin position="748"/>
        <end position="969"/>
    </location>
</feature>
<keyword evidence="8" id="KW-1185">Reference proteome</keyword>
<dbReference type="SUPFAM" id="SSF57716">
    <property type="entry name" value="Glucocorticoid receptor-like (DNA-binding domain)"/>
    <property type="match status" value="3"/>
</dbReference>
<keyword evidence="4" id="KW-0440">LIM domain</keyword>
<evidence type="ECO:0000259" key="6">
    <source>
        <dbReference type="PROSITE" id="PS50238"/>
    </source>
</evidence>
<dbReference type="OMA" id="WQMQSSV"/>
<dbReference type="PANTHER" id="PTHR14963">
    <property type="entry name" value="RHO GTPASE ACTIVATING PROTEIN 18,19-RELATED"/>
    <property type="match status" value="1"/>
</dbReference>
<organism evidence="7 8">
    <name type="scientific">Huiozyma naganishii (strain ATCC MYA-139 / BCRC 22969 / CBS 8797 / KCTC 17520 / NBRC 10181 / NCYC 3082 / Yp74L-3)</name>
    <name type="common">Yeast</name>
    <name type="synonym">Kazachstania naganishii</name>
    <dbReference type="NCBI Taxonomy" id="1071383"/>
    <lineage>
        <taxon>Eukaryota</taxon>
        <taxon>Fungi</taxon>
        <taxon>Dikarya</taxon>
        <taxon>Ascomycota</taxon>
        <taxon>Saccharomycotina</taxon>
        <taxon>Saccharomycetes</taxon>
        <taxon>Saccharomycetales</taxon>
        <taxon>Saccharomycetaceae</taxon>
        <taxon>Huiozyma</taxon>
    </lineage>
</organism>
<feature type="domain" description="LIM zinc-binding" evidence="5">
    <location>
        <begin position="24"/>
        <end position="94"/>
    </location>
</feature>
<feature type="domain" description="LIM zinc-binding" evidence="5">
    <location>
        <begin position="419"/>
        <end position="483"/>
    </location>
</feature>
<gene>
    <name evidence="7" type="primary">KNAG0E02960</name>
    <name evidence="7" type="ordered locus">KNAG_0E02960</name>
</gene>
<dbReference type="PROSITE" id="PS00478">
    <property type="entry name" value="LIM_DOMAIN_1"/>
    <property type="match status" value="2"/>
</dbReference>
<dbReference type="GeneID" id="34526255"/>
<dbReference type="Gene3D" id="2.10.110.10">
    <property type="entry name" value="Cysteine Rich Protein"/>
    <property type="match status" value="3"/>
</dbReference>
<keyword evidence="3 4" id="KW-0862">Zinc</keyword>
<dbReference type="RefSeq" id="XP_022464801.1">
    <property type="nucleotide sequence ID" value="XM_022608290.1"/>
</dbReference>
<dbReference type="Pfam" id="PF00412">
    <property type="entry name" value="LIM"/>
    <property type="match status" value="3"/>
</dbReference>
<dbReference type="OrthoDB" id="20689at2759"/>
<keyword evidence="1" id="KW-0343">GTPase activation</keyword>
<evidence type="ECO:0000259" key="5">
    <source>
        <dbReference type="PROSITE" id="PS50023"/>
    </source>
</evidence>
<dbReference type="SUPFAM" id="SSF48350">
    <property type="entry name" value="GTPase activation domain, GAP"/>
    <property type="match status" value="1"/>
</dbReference>
<evidence type="ECO:0000256" key="4">
    <source>
        <dbReference type="PROSITE-ProRule" id="PRU00125"/>
    </source>
</evidence>
<dbReference type="GO" id="GO:0005096">
    <property type="term" value="F:GTPase activator activity"/>
    <property type="evidence" value="ECO:0007669"/>
    <property type="project" value="UniProtKB-KW"/>
</dbReference>
<dbReference type="Gene3D" id="1.10.555.10">
    <property type="entry name" value="Rho GTPase activation protein"/>
    <property type="match status" value="1"/>
</dbReference>
<dbReference type="eggNOG" id="KOG1703">
    <property type="taxonomic scope" value="Eukaryota"/>
</dbReference>
<dbReference type="PROSITE" id="PS50238">
    <property type="entry name" value="RHOGAP"/>
    <property type="match status" value="1"/>
</dbReference>
<name>J7R6S9_HUIN7</name>
<dbReference type="EMBL" id="HE978318">
    <property type="protein sequence ID" value="CCK70555.1"/>
    <property type="molecule type" value="Genomic_DNA"/>
</dbReference>
<dbReference type="InterPro" id="IPR008936">
    <property type="entry name" value="Rho_GTPase_activation_prot"/>
</dbReference>
<accession>J7R6S9</accession>
<dbReference type="GO" id="GO:0046872">
    <property type="term" value="F:metal ion binding"/>
    <property type="evidence" value="ECO:0007669"/>
    <property type="project" value="UniProtKB-KW"/>
</dbReference>
<dbReference type="GO" id="GO:0005935">
    <property type="term" value="C:cellular bud neck"/>
    <property type="evidence" value="ECO:0007669"/>
    <property type="project" value="EnsemblFungi"/>
</dbReference>
<dbReference type="GO" id="GO:0005737">
    <property type="term" value="C:cytoplasm"/>
    <property type="evidence" value="ECO:0007669"/>
    <property type="project" value="TreeGrafter"/>
</dbReference>
<dbReference type="GO" id="GO:0007165">
    <property type="term" value="P:signal transduction"/>
    <property type="evidence" value="ECO:0007669"/>
    <property type="project" value="InterPro"/>
</dbReference>
<dbReference type="GO" id="GO:0000131">
    <property type="term" value="C:incipient cellular bud site"/>
    <property type="evidence" value="ECO:0007669"/>
    <property type="project" value="EnsemblFungi"/>
</dbReference>
<dbReference type="PANTHER" id="PTHR14963:SF7">
    <property type="entry name" value="RHO GTPASE-ACTIVATING PROTEIN 19"/>
    <property type="match status" value="1"/>
</dbReference>
<protein>
    <recommendedName>
        <fullName evidence="9">Rho-GAP domain-containing protein</fullName>
    </recommendedName>
</protein>
<evidence type="ECO:0000256" key="1">
    <source>
        <dbReference type="ARBA" id="ARBA00022468"/>
    </source>
</evidence>
<dbReference type="InterPro" id="IPR000198">
    <property type="entry name" value="RhoGAP_dom"/>
</dbReference>
<evidence type="ECO:0000313" key="8">
    <source>
        <dbReference type="Proteomes" id="UP000006310"/>
    </source>
</evidence>
<dbReference type="Pfam" id="PF00620">
    <property type="entry name" value="RhoGAP"/>
    <property type="match status" value="1"/>
</dbReference>
<proteinExistence type="predicted"/>
<dbReference type="HOGENOM" id="CLU_001321_1_0_1"/>
<dbReference type="GO" id="GO:0035024">
    <property type="term" value="P:negative regulation of Rho protein signal transduction"/>
    <property type="evidence" value="ECO:0007669"/>
    <property type="project" value="EnsemblFungi"/>
</dbReference>
<evidence type="ECO:0000256" key="2">
    <source>
        <dbReference type="ARBA" id="ARBA00022723"/>
    </source>
</evidence>
<dbReference type="STRING" id="1071383.J7R6S9"/>
<dbReference type="AlphaFoldDB" id="J7R6S9"/>
<evidence type="ECO:0000313" key="7">
    <source>
        <dbReference type="EMBL" id="CCK70555.1"/>
    </source>
</evidence>
<dbReference type="PROSITE" id="PS50023">
    <property type="entry name" value="LIM_DOMAIN_2"/>
    <property type="match status" value="2"/>
</dbReference>
<dbReference type="GO" id="GO:0005934">
    <property type="term" value="C:cellular bud tip"/>
    <property type="evidence" value="ECO:0007669"/>
    <property type="project" value="EnsemblFungi"/>
</dbReference>
<dbReference type="CDD" id="cd08368">
    <property type="entry name" value="LIM"/>
    <property type="match status" value="1"/>
</dbReference>
<evidence type="ECO:0008006" key="9">
    <source>
        <dbReference type="Google" id="ProtNLM"/>
    </source>
</evidence>
<keyword evidence="2 4" id="KW-0479">Metal-binding</keyword>
<reference evidence="8" key="2">
    <citation type="submission" date="2012-08" db="EMBL/GenBank/DDBJ databases">
        <title>Genome sequence of Kazachstania naganishii.</title>
        <authorList>
            <person name="Gordon J.L."/>
            <person name="Armisen D."/>
            <person name="Proux-Wera E."/>
            <person name="OhEigeartaigh S.S."/>
            <person name="Byrne K.P."/>
            <person name="Wolfe K.H."/>
        </authorList>
    </citation>
    <scope>NUCLEOTIDE SEQUENCE [LARGE SCALE GENOMIC DNA]</scope>
    <source>
        <strain evidence="8">ATCC MYA-139 / BCRC 22969 / CBS 8797 / CCRC 22969 / KCTC 17520 / NBRC 10181 / NCYC 3082</strain>
    </source>
</reference>
<dbReference type="InterPro" id="IPR001781">
    <property type="entry name" value="Znf_LIM"/>
</dbReference>
<sequence>MSLDLTLQNSVDPGSNSKNIIVPKECFRCHHKIVHDPHKAKSTLKALGKYYHETCFTCHDCAVPLKPKFFPYQENSSDEPILLCQYHYFKRHALLCKVCDKPLRGLYYTAFGGRYDEEHFSCVICHAPCGVKKCFIFEDNLYCKYHFLKYFSKRCKGCDYPISDKYIEFPKGDEVHCWHPECYGIHKYWHVNLSPEKLALPRFTQSKYDPKLPYTDINPTSAELDKQMQAFAAILTKTWVVLYRFEEETASCISDMLQYLTSFDQMKGIEATALFVLKIECLFSGLDHLPAFNILTKLQDGSKNDKLRQTDTEYNDSKTKYLSLTRNLTTKVMIYLQLLRKLNTVSSKKSIMSSFMSVITGLANFLKFLTRYGFYESLEDNQRSHYTSSLTKFLIEVERNELYTKNPFSEIDIPVTATDACSGCSKYIQEECIQFQEHRWHLECFTCASCTKTIGLVDLNDSNFNKRLKTVLCFNCSLKDPESVPGFKLVTRLSQLIYLLKIALVRSRVVMKAQLKNTKTNTPNVINGGTTSVQQTYIRTLNDIKRLRSKRESVRLTKNNKQEARKSLVVNTGEEEVDKTLTENPNRLIIETEKVSSTIAEEEGQEEVRASHDNVFNNTKSLTLDDISRIVAAEQARELRPNAFTHFKKLQEGDDEVVSVTQKRSGVYYSELNDDELRTLWIISATLLVENGYAPATATTTLLPTLLPRRPKANSLSSSSSSGNFWNQMRYAMGMKSKKTVPKKVFGTSIDILTDRWGVDSDLGVGPKKVKIPIIVDELISSLHQMDMSVEGIFRKNGNIKRLVELATSIDENPMEIPDLSKENCIQLSALLKKFFRELPDPLLADPLYDVWISAAKLNSEMESEKVISLAYSLLPQYNRNVMEVILSFLYWASSFSHIENEMGSKMDIHNLSTVITPNILYSRRDRDRELNTNLTEAYSAGFAENEGQHHFLAIEVVDFLITHNEEMAIIPRYLYNLIQEVKGSQLIEDEKIREFITKKVKQGQIDYSEFNRQNSVTMKTSTTRVVQTEVNKR</sequence>
<evidence type="ECO:0000256" key="3">
    <source>
        <dbReference type="ARBA" id="ARBA00022833"/>
    </source>
</evidence>
<dbReference type="eggNOG" id="KOG2710">
    <property type="taxonomic scope" value="Eukaryota"/>
</dbReference>
<dbReference type="SMART" id="SM00324">
    <property type="entry name" value="RhoGAP"/>
    <property type="match status" value="1"/>
</dbReference>
<dbReference type="GO" id="GO:0090334">
    <property type="term" value="P:regulation of cell wall (1-&gt;3)-beta-D-glucan biosynthetic process"/>
    <property type="evidence" value="ECO:0007669"/>
    <property type="project" value="EnsemblFungi"/>
</dbReference>
<dbReference type="GO" id="GO:0043332">
    <property type="term" value="C:mating projection tip"/>
    <property type="evidence" value="ECO:0007669"/>
    <property type="project" value="EnsemblFungi"/>
</dbReference>